<name>A0A4S4NCZ7_9RHOB</name>
<dbReference type="GO" id="GO:0044874">
    <property type="term" value="P:lipoprotein localization to outer membrane"/>
    <property type="evidence" value="ECO:0007669"/>
    <property type="project" value="TreeGrafter"/>
</dbReference>
<evidence type="ECO:0000256" key="1">
    <source>
        <dbReference type="ARBA" id="ARBA00004651"/>
    </source>
</evidence>
<dbReference type="Pfam" id="PF12704">
    <property type="entry name" value="MacB_PCD"/>
    <property type="match status" value="1"/>
</dbReference>
<dbReference type="InterPro" id="IPR003838">
    <property type="entry name" value="ABC3_permease_C"/>
</dbReference>
<evidence type="ECO:0000313" key="10">
    <source>
        <dbReference type="EMBL" id="THH37332.1"/>
    </source>
</evidence>
<dbReference type="PANTHER" id="PTHR30489:SF0">
    <property type="entry name" value="LIPOPROTEIN-RELEASING SYSTEM TRANSMEMBRANE PROTEIN LOLE"/>
    <property type="match status" value="1"/>
</dbReference>
<evidence type="ECO:0000259" key="9">
    <source>
        <dbReference type="Pfam" id="PF12704"/>
    </source>
</evidence>
<keyword evidence="4 7" id="KW-0812">Transmembrane</keyword>
<dbReference type="PANTHER" id="PTHR30489">
    <property type="entry name" value="LIPOPROTEIN-RELEASING SYSTEM TRANSMEMBRANE PROTEIN LOLE"/>
    <property type="match status" value="1"/>
</dbReference>
<evidence type="ECO:0000259" key="8">
    <source>
        <dbReference type="Pfam" id="PF02687"/>
    </source>
</evidence>
<dbReference type="Proteomes" id="UP000306602">
    <property type="component" value="Unassembled WGS sequence"/>
</dbReference>
<dbReference type="RefSeq" id="WP_136462928.1">
    <property type="nucleotide sequence ID" value="NZ_SRKY01000002.1"/>
</dbReference>
<comment type="subcellular location">
    <subcellularLocation>
        <location evidence="1">Cell membrane</location>
        <topology evidence="1">Multi-pass membrane protein</topology>
    </subcellularLocation>
</comment>
<keyword evidence="11" id="KW-1185">Reference proteome</keyword>
<evidence type="ECO:0000313" key="11">
    <source>
        <dbReference type="Proteomes" id="UP000306602"/>
    </source>
</evidence>
<dbReference type="OrthoDB" id="9808461at2"/>
<evidence type="ECO:0000256" key="3">
    <source>
        <dbReference type="ARBA" id="ARBA00022475"/>
    </source>
</evidence>
<keyword evidence="6 7" id="KW-0472">Membrane</keyword>
<dbReference type="Pfam" id="PF02687">
    <property type="entry name" value="FtsX"/>
    <property type="match status" value="1"/>
</dbReference>
<keyword evidence="5 7" id="KW-1133">Transmembrane helix</keyword>
<feature type="transmembrane region" description="Helical" evidence="7">
    <location>
        <begin position="31"/>
        <end position="53"/>
    </location>
</feature>
<evidence type="ECO:0000256" key="7">
    <source>
        <dbReference type="SAM" id="Phobius"/>
    </source>
</evidence>
<dbReference type="InterPro" id="IPR025857">
    <property type="entry name" value="MacB_PCD"/>
</dbReference>
<evidence type="ECO:0000256" key="2">
    <source>
        <dbReference type="ARBA" id="ARBA00005236"/>
    </source>
</evidence>
<feature type="transmembrane region" description="Helical" evidence="7">
    <location>
        <begin position="330"/>
        <end position="357"/>
    </location>
</feature>
<dbReference type="EMBL" id="SRKY01000002">
    <property type="protein sequence ID" value="THH37332.1"/>
    <property type="molecule type" value="Genomic_DNA"/>
</dbReference>
<organism evidence="10 11">
    <name type="scientific">Aliishimia ponticola</name>
    <dbReference type="NCBI Taxonomy" id="2499833"/>
    <lineage>
        <taxon>Bacteria</taxon>
        <taxon>Pseudomonadati</taxon>
        <taxon>Pseudomonadota</taxon>
        <taxon>Alphaproteobacteria</taxon>
        <taxon>Rhodobacterales</taxon>
        <taxon>Paracoccaceae</taxon>
        <taxon>Aliishimia</taxon>
    </lineage>
</organism>
<evidence type="ECO:0000256" key="4">
    <source>
        <dbReference type="ARBA" id="ARBA00022692"/>
    </source>
</evidence>
<feature type="transmembrane region" description="Helical" evidence="7">
    <location>
        <begin position="394"/>
        <end position="413"/>
    </location>
</feature>
<accession>A0A4S4NCZ7</accession>
<feature type="domain" description="MacB-like periplasmic core" evidence="9">
    <location>
        <begin position="33"/>
        <end position="251"/>
    </location>
</feature>
<comment type="caution">
    <text evidence="10">The sequence shown here is derived from an EMBL/GenBank/DDBJ whole genome shotgun (WGS) entry which is preliminary data.</text>
</comment>
<evidence type="ECO:0000256" key="5">
    <source>
        <dbReference type="ARBA" id="ARBA00022989"/>
    </source>
</evidence>
<gene>
    <name evidence="10" type="ORF">E4Z66_10480</name>
</gene>
<proteinExistence type="inferred from homology"/>
<keyword evidence="3" id="KW-1003">Cell membrane</keyword>
<evidence type="ECO:0000256" key="6">
    <source>
        <dbReference type="ARBA" id="ARBA00023136"/>
    </source>
</evidence>
<protein>
    <submittedName>
        <fullName evidence="10">FtsX-like permease family protein</fullName>
    </submittedName>
</protein>
<feature type="domain" description="ABC3 transporter permease C-terminal" evidence="8">
    <location>
        <begin position="288"/>
        <end position="421"/>
    </location>
</feature>
<dbReference type="InterPro" id="IPR051447">
    <property type="entry name" value="Lipoprotein-release_system"/>
</dbReference>
<reference evidence="10 11" key="1">
    <citation type="submission" date="2019-04" db="EMBL/GenBank/DDBJ databases">
        <title>Shimia ponticola sp. nov., isolated from seawater.</title>
        <authorList>
            <person name="Kim Y.-O."/>
            <person name="Yoon J.-H."/>
        </authorList>
    </citation>
    <scope>NUCLEOTIDE SEQUENCE [LARGE SCALE GENOMIC DNA]</scope>
    <source>
        <strain evidence="10 11">MYP11</strain>
    </source>
</reference>
<dbReference type="AlphaFoldDB" id="A0A4S4NCZ7"/>
<comment type="similarity">
    <text evidence="2">Belongs to the ABC-4 integral membrane protein family. LolC/E subfamily.</text>
</comment>
<sequence>MARKTAPFAPFEFMIAWRYLKARRAEGGVSVMTWISLIGIALAVFALVATLAVRAGLRAETVKSILGADAHIELHYYAAEDAAGVRDDVIRDYDDLAARLDQVPGVIVAVPTVKGQVIANAGSNNAPMSLYGVTPADLMKIDGVAKPESAEGDPARFSEGLALGQILARDLGVTVGDTVRIISPNGARSPFGTRPRVSAFEVVYIFRSGHGFTDTTRGYLPMAEAQPYLNREGGVDMIDLRLENPEAVQQMLAPVLEAAGPRAYPWTWQDRSGGFLRALSMQDNALYILVSILVLIATMNIISGLIMLVKNKGRDIGILRTMGLTQGSILRVFFLVGALIGCVGTVAGVALGVLFAWQIDTVYSFVDLVSGQSKSALEAQGFFFPPAIIRLSDILWAAGLSLGLSFLVTWFPARRAARMNPVEALRYE</sequence>
<dbReference type="GO" id="GO:0098797">
    <property type="term" value="C:plasma membrane protein complex"/>
    <property type="evidence" value="ECO:0007669"/>
    <property type="project" value="TreeGrafter"/>
</dbReference>
<feature type="transmembrane region" description="Helical" evidence="7">
    <location>
        <begin position="285"/>
        <end position="309"/>
    </location>
</feature>